<evidence type="ECO:0000256" key="9">
    <source>
        <dbReference type="ARBA" id="ARBA00023264"/>
    </source>
</evidence>
<keyword evidence="11" id="KW-0012">Acyltransferase</keyword>
<name>A0A941GTN8_9CHRO</name>
<dbReference type="SMART" id="SM01207">
    <property type="entry name" value="G3P_acyltransf"/>
    <property type="match status" value="1"/>
</dbReference>
<keyword evidence="8 10" id="KW-0594">Phospholipid biosynthesis</keyword>
<comment type="catalytic activity">
    <reaction evidence="10">
        <text>an acyl phosphate + sn-glycerol 3-phosphate = a 1-acyl-sn-glycero-3-phosphate + phosphate</text>
        <dbReference type="Rhea" id="RHEA:34075"/>
        <dbReference type="ChEBI" id="CHEBI:43474"/>
        <dbReference type="ChEBI" id="CHEBI:57597"/>
        <dbReference type="ChEBI" id="CHEBI:57970"/>
        <dbReference type="ChEBI" id="CHEBI:59918"/>
        <dbReference type="EC" id="2.3.1.275"/>
    </reaction>
</comment>
<dbReference type="Pfam" id="PF02660">
    <property type="entry name" value="G3P_acyltransf"/>
    <property type="match status" value="1"/>
</dbReference>
<dbReference type="Proteomes" id="UP000767446">
    <property type="component" value="Unassembled WGS sequence"/>
</dbReference>
<keyword evidence="2 10" id="KW-0444">Lipid biosynthesis</keyword>
<evidence type="ECO:0000256" key="3">
    <source>
        <dbReference type="ARBA" id="ARBA00022679"/>
    </source>
</evidence>
<keyword evidence="9 10" id="KW-1208">Phospholipid metabolism</keyword>
<dbReference type="GO" id="GO:0043772">
    <property type="term" value="F:acyl-phosphate glycerol-3-phosphate acyltransferase activity"/>
    <property type="evidence" value="ECO:0007669"/>
    <property type="project" value="UniProtKB-UniRule"/>
</dbReference>
<keyword evidence="3 10" id="KW-0808">Transferase</keyword>
<gene>
    <name evidence="10 11" type="primary">plsY</name>
    <name evidence="11" type="ORF">DSM107014_14800</name>
</gene>
<dbReference type="GO" id="GO:0005886">
    <property type="term" value="C:plasma membrane"/>
    <property type="evidence" value="ECO:0007669"/>
    <property type="project" value="UniProtKB-SubCell"/>
</dbReference>
<comment type="subunit">
    <text evidence="10">Probably interacts with PlsX.</text>
</comment>
<evidence type="ECO:0000256" key="10">
    <source>
        <dbReference type="HAMAP-Rule" id="MF_01043"/>
    </source>
</evidence>
<proteinExistence type="inferred from homology"/>
<comment type="caution">
    <text evidence="10">Lacks conserved residue(s) required for the propagation of feature annotation.</text>
</comment>
<evidence type="ECO:0000256" key="6">
    <source>
        <dbReference type="ARBA" id="ARBA00023098"/>
    </source>
</evidence>
<evidence type="ECO:0000256" key="7">
    <source>
        <dbReference type="ARBA" id="ARBA00023136"/>
    </source>
</evidence>
<dbReference type="PANTHER" id="PTHR30309:SF0">
    <property type="entry name" value="GLYCEROL-3-PHOSPHATE ACYLTRANSFERASE-RELATED"/>
    <property type="match status" value="1"/>
</dbReference>
<evidence type="ECO:0000256" key="8">
    <source>
        <dbReference type="ARBA" id="ARBA00023209"/>
    </source>
</evidence>
<reference evidence="11" key="1">
    <citation type="submission" date="2021-02" db="EMBL/GenBank/DDBJ databases">
        <title>Metagenome analyses of Stigonema ocellatum DSM 106950, Chlorogloea purpurea SAG 13.99 and Gomphosphaeria aponina DSM 107014.</title>
        <authorList>
            <person name="Marter P."/>
            <person name="Huang S."/>
        </authorList>
    </citation>
    <scope>NUCLEOTIDE SEQUENCE</scope>
    <source>
        <strain evidence="11">JP213</strain>
    </source>
</reference>
<dbReference type="GO" id="GO:0008654">
    <property type="term" value="P:phospholipid biosynthetic process"/>
    <property type="evidence" value="ECO:0007669"/>
    <property type="project" value="UniProtKB-UniRule"/>
</dbReference>
<accession>A0A941GTN8</accession>
<dbReference type="AlphaFoldDB" id="A0A941GTN8"/>
<keyword evidence="4 10" id="KW-0812">Transmembrane</keyword>
<keyword evidence="5 10" id="KW-1133">Transmembrane helix</keyword>
<feature type="transmembrane region" description="Helical" evidence="10">
    <location>
        <begin position="86"/>
        <end position="103"/>
    </location>
</feature>
<sequence length="215" mass="22579">MPLILSLLLVMIAYLLGSIPTGYLAGRYLKGIDLRAHGSGGTGATNVLRTLGTGPAIAVLLIDVLKGAIAVALVKGFELVFPTEIPALWQSWLVTATALAAIVGHSKSIWINFTGGKSVATSLGVLLVMNPLVASGTLGSFLMIMAIFRIVSLGSLVGAIAVNILMILLHQPLPYILFSGVAGVYVIVRHQSNIERLLAGTEPKIGQKLQQETES</sequence>
<keyword evidence="7 10" id="KW-0472">Membrane</keyword>
<comment type="function">
    <text evidence="10">Catalyzes the transfer of an acyl group from acyl-phosphate (acyl-PO(4)) to glycerol-3-phosphate (G3P) to form lysophosphatidic acid (LPA). This enzyme utilizes acyl-phosphate as fatty acyl donor, but not acyl-CoA or acyl-ACP.</text>
</comment>
<organism evidence="11 12">
    <name type="scientific">Gomphosphaeria aponina SAG 52.96 = DSM 107014</name>
    <dbReference type="NCBI Taxonomy" id="1521640"/>
    <lineage>
        <taxon>Bacteria</taxon>
        <taxon>Bacillati</taxon>
        <taxon>Cyanobacteriota</taxon>
        <taxon>Cyanophyceae</taxon>
        <taxon>Oscillatoriophycideae</taxon>
        <taxon>Chroococcales</taxon>
        <taxon>Gomphosphaeriaceae</taxon>
        <taxon>Gomphosphaeria</taxon>
    </lineage>
</organism>
<evidence type="ECO:0000256" key="1">
    <source>
        <dbReference type="ARBA" id="ARBA00022475"/>
    </source>
</evidence>
<dbReference type="NCBIfam" id="TIGR00023">
    <property type="entry name" value="glycerol-3-phosphate 1-O-acyltransferase PlsY"/>
    <property type="match status" value="1"/>
</dbReference>
<dbReference type="PANTHER" id="PTHR30309">
    <property type="entry name" value="INNER MEMBRANE PROTEIN YGIH"/>
    <property type="match status" value="1"/>
</dbReference>
<comment type="similarity">
    <text evidence="10">Belongs to the PlsY family.</text>
</comment>
<evidence type="ECO:0000256" key="2">
    <source>
        <dbReference type="ARBA" id="ARBA00022516"/>
    </source>
</evidence>
<dbReference type="EMBL" id="JADQBC010000111">
    <property type="protein sequence ID" value="MBR8829141.1"/>
    <property type="molecule type" value="Genomic_DNA"/>
</dbReference>
<comment type="pathway">
    <text evidence="10">Lipid metabolism; phospholipid metabolism.</text>
</comment>
<evidence type="ECO:0000256" key="4">
    <source>
        <dbReference type="ARBA" id="ARBA00022692"/>
    </source>
</evidence>
<evidence type="ECO:0000313" key="12">
    <source>
        <dbReference type="Proteomes" id="UP000767446"/>
    </source>
</evidence>
<dbReference type="InterPro" id="IPR003811">
    <property type="entry name" value="G3P_acylTferase_PlsY"/>
</dbReference>
<comment type="subcellular location">
    <subcellularLocation>
        <location evidence="10">Cell membrane</location>
        <topology evidence="10">Multi-pass membrane protein</topology>
    </subcellularLocation>
</comment>
<protein>
    <recommendedName>
        <fullName evidence="10">Glycerol-3-phosphate acyltransferase</fullName>
    </recommendedName>
    <alternativeName>
        <fullName evidence="10">Acyl-PO4 G3P acyltransferase</fullName>
    </alternativeName>
    <alternativeName>
        <fullName evidence="10">Acyl-phosphate--glycerol-3-phosphate acyltransferase</fullName>
    </alternativeName>
    <alternativeName>
        <fullName evidence="10">G3P acyltransferase</fullName>
        <shortName evidence="10">GPAT</shortName>
        <ecNumber evidence="10">2.3.1.275</ecNumber>
    </alternativeName>
    <alternativeName>
        <fullName evidence="10">Lysophosphatidic acid synthase</fullName>
        <shortName evidence="10">LPA synthase</shortName>
    </alternativeName>
</protein>
<evidence type="ECO:0000313" key="11">
    <source>
        <dbReference type="EMBL" id="MBR8829141.1"/>
    </source>
</evidence>
<dbReference type="EC" id="2.3.1.275" evidence="10"/>
<keyword evidence="6 10" id="KW-0443">Lipid metabolism</keyword>
<feature type="transmembrane region" description="Helical" evidence="10">
    <location>
        <begin position="56"/>
        <end position="74"/>
    </location>
</feature>
<feature type="transmembrane region" description="Helical" evidence="10">
    <location>
        <begin position="172"/>
        <end position="188"/>
    </location>
</feature>
<dbReference type="HAMAP" id="MF_01043">
    <property type="entry name" value="PlsY"/>
    <property type="match status" value="1"/>
</dbReference>
<comment type="caution">
    <text evidence="11">The sequence shown here is derived from an EMBL/GenBank/DDBJ whole genome shotgun (WGS) entry which is preliminary data.</text>
</comment>
<keyword evidence="1 10" id="KW-1003">Cell membrane</keyword>
<evidence type="ECO:0000256" key="5">
    <source>
        <dbReference type="ARBA" id="ARBA00022989"/>
    </source>
</evidence>